<name>A0A8A5LKB5_9CAUD</name>
<organism evidence="3 4">
    <name type="scientific">Arthrobacter phage Prairie</name>
    <dbReference type="NCBI Taxonomy" id="2816463"/>
    <lineage>
        <taxon>Viruses</taxon>
        <taxon>Duplodnaviria</taxon>
        <taxon>Heunggongvirae</taxon>
        <taxon>Uroviricota</taxon>
        <taxon>Caudoviricetes</taxon>
        <taxon>Berryhillviridae</taxon>
        <taxon>Lilmacvirus</taxon>
        <taxon>Lilmacvirus prairie</taxon>
    </lineage>
</organism>
<keyword evidence="2" id="KW-0812">Transmembrane</keyword>
<keyword evidence="4" id="KW-1185">Reference proteome</keyword>
<sequence length="70" mass="7040">MTTQDPTTGKGPGATVPGPVPSSRHIGQVSGPPTVSEARRIAYSGSGYLWIAGGWILALVLALAILGGIL</sequence>
<dbReference type="Proteomes" id="UP000664925">
    <property type="component" value="Segment"/>
</dbReference>
<reference evidence="3" key="1">
    <citation type="submission" date="2021-02" db="EMBL/GenBank/DDBJ databases">
        <authorList>
            <person name="Johnson B.J."/>
            <person name="Isenhart S.H."/>
            <person name="Brown D.K."/>
            <person name="Kleven A.S."/>
            <person name="Bohn B.R."/>
            <person name="Martinez L.A."/>
            <person name="Garcia C.A."/>
            <person name="Zack K.M."/>
            <person name="Garlena R.A."/>
            <person name="Russell D.A."/>
            <person name="Jacobs-Sera D."/>
            <person name="Hatfull G.F."/>
        </authorList>
    </citation>
    <scope>NUCLEOTIDE SEQUENCE</scope>
</reference>
<evidence type="ECO:0000256" key="1">
    <source>
        <dbReference type="SAM" id="MobiDB-lite"/>
    </source>
</evidence>
<feature type="region of interest" description="Disordered" evidence="1">
    <location>
        <begin position="1"/>
        <end position="34"/>
    </location>
</feature>
<keyword evidence="2" id="KW-0472">Membrane</keyword>
<accession>A0A8A5LKB5</accession>
<evidence type="ECO:0000313" key="3">
    <source>
        <dbReference type="EMBL" id="QTF82145.1"/>
    </source>
</evidence>
<protein>
    <submittedName>
        <fullName evidence="3">Membrane protein</fullName>
    </submittedName>
</protein>
<evidence type="ECO:0000313" key="4">
    <source>
        <dbReference type="Proteomes" id="UP000664925"/>
    </source>
</evidence>
<gene>
    <name evidence="3" type="primary">48</name>
    <name evidence="3" type="ORF">SEA_PRAIRIE_48</name>
</gene>
<feature type="transmembrane region" description="Helical" evidence="2">
    <location>
        <begin position="48"/>
        <end position="69"/>
    </location>
</feature>
<evidence type="ECO:0000256" key="2">
    <source>
        <dbReference type="SAM" id="Phobius"/>
    </source>
</evidence>
<dbReference type="EMBL" id="MW601223">
    <property type="protein sequence ID" value="QTF82145.1"/>
    <property type="molecule type" value="Genomic_DNA"/>
</dbReference>
<keyword evidence="2" id="KW-1133">Transmembrane helix</keyword>
<proteinExistence type="predicted"/>